<name>A0ABP7WRT5_9ACTN</name>
<dbReference type="Proteomes" id="UP001500683">
    <property type="component" value="Unassembled WGS sequence"/>
</dbReference>
<evidence type="ECO:0000313" key="3">
    <source>
        <dbReference type="Proteomes" id="UP001500683"/>
    </source>
</evidence>
<protein>
    <submittedName>
        <fullName evidence="2">Helix-turn-helix transcriptional regulator</fullName>
    </submittedName>
</protein>
<reference evidence="3" key="1">
    <citation type="journal article" date="2019" name="Int. J. Syst. Evol. Microbiol.">
        <title>The Global Catalogue of Microorganisms (GCM) 10K type strain sequencing project: providing services to taxonomists for standard genome sequencing and annotation.</title>
        <authorList>
            <consortium name="The Broad Institute Genomics Platform"/>
            <consortium name="The Broad Institute Genome Sequencing Center for Infectious Disease"/>
            <person name="Wu L."/>
            <person name="Ma J."/>
        </authorList>
    </citation>
    <scope>NUCLEOTIDE SEQUENCE [LARGE SCALE GENOMIC DNA]</scope>
    <source>
        <strain evidence="3">JCM 16702</strain>
    </source>
</reference>
<sequence>MPTDYRAPNINARRLGLYLRRTRELLQLSYDEAAARAGCHSDWLVRVETGFLEPSPGEVELLLERYEVRGAEVADLMIDLASRPRGPGWLAAHLDGMKAEERDALISESEASVIRTYGVQQIPELAQSEPYARFIASVSFREPDPDVHWDMLRNRQTYRPGGRRRFLDVIVDEMALTLRLADDVMVPQLRHLLALGADPDASVRVVPSAAPFYEDRAHSFDVLEFPGVSDRISLCHSMLGIGFSYADLTDTWTHIEQGSALCPEESREFIKGLLAARTVN</sequence>
<organism evidence="2 3">
    <name type="scientific">Actinomadura miaoliensis</name>
    <dbReference type="NCBI Taxonomy" id="430685"/>
    <lineage>
        <taxon>Bacteria</taxon>
        <taxon>Bacillati</taxon>
        <taxon>Actinomycetota</taxon>
        <taxon>Actinomycetes</taxon>
        <taxon>Streptosporangiales</taxon>
        <taxon>Thermomonosporaceae</taxon>
        <taxon>Actinomadura</taxon>
    </lineage>
</organism>
<evidence type="ECO:0000259" key="1">
    <source>
        <dbReference type="SMART" id="SM00530"/>
    </source>
</evidence>
<dbReference type="InterPro" id="IPR001387">
    <property type="entry name" value="Cro/C1-type_HTH"/>
</dbReference>
<feature type="domain" description="HTH cro/C1-type" evidence="1">
    <location>
        <begin position="18"/>
        <end position="73"/>
    </location>
</feature>
<dbReference type="SUPFAM" id="SSF47413">
    <property type="entry name" value="lambda repressor-like DNA-binding domains"/>
    <property type="match status" value="1"/>
</dbReference>
<keyword evidence="3" id="KW-1185">Reference proteome</keyword>
<dbReference type="Gene3D" id="1.10.260.40">
    <property type="entry name" value="lambda repressor-like DNA-binding domains"/>
    <property type="match status" value="1"/>
</dbReference>
<dbReference type="Pfam" id="PF13560">
    <property type="entry name" value="HTH_31"/>
    <property type="match status" value="1"/>
</dbReference>
<dbReference type="InterPro" id="IPR010982">
    <property type="entry name" value="Lambda_DNA-bd_dom_sf"/>
</dbReference>
<dbReference type="EMBL" id="BAAAZG010000052">
    <property type="protein sequence ID" value="GAA4094767.1"/>
    <property type="molecule type" value="Genomic_DNA"/>
</dbReference>
<proteinExistence type="predicted"/>
<gene>
    <name evidence="2" type="ORF">GCM10022214_66940</name>
</gene>
<comment type="caution">
    <text evidence="2">The sequence shown here is derived from an EMBL/GenBank/DDBJ whole genome shotgun (WGS) entry which is preliminary data.</text>
</comment>
<dbReference type="CDD" id="cd00093">
    <property type="entry name" value="HTH_XRE"/>
    <property type="match status" value="1"/>
</dbReference>
<dbReference type="Pfam" id="PF19054">
    <property type="entry name" value="DUF5753"/>
    <property type="match status" value="1"/>
</dbReference>
<dbReference type="InterPro" id="IPR043917">
    <property type="entry name" value="DUF5753"/>
</dbReference>
<accession>A0ABP7WRT5</accession>
<dbReference type="RefSeq" id="WP_344955630.1">
    <property type="nucleotide sequence ID" value="NZ_BAAAZG010000052.1"/>
</dbReference>
<dbReference type="SMART" id="SM00530">
    <property type="entry name" value="HTH_XRE"/>
    <property type="match status" value="1"/>
</dbReference>
<evidence type="ECO:0000313" key="2">
    <source>
        <dbReference type="EMBL" id="GAA4094767.1"/>
    </source>
</evidence>